<organism evidence="1 2">
    <name type="scientific">Nitrobacter vulgaris</name>
    <dbReference type="NCBI Taxonomy" id="29421"/>
    <lineage>
        <taxon>Bacteria</taxon>
        <taxon>Pseudomonadati</taxon>
        <taxon>Pseudomonadota</taxon>
        <taxon>Alphaproteobacteria</taxon>
        <taxon>Hyphomicrobiales</taxon>
        <taxon>Nitrobacteraceae</taxon>
        <taxon>Nitrobacter</taxon>
    </lineage>
</organism>
<accession>A0A1V4I2B1</accession>
<dbReference type="RefSeq" id="WP_079445506.1">
    <property type="nucleotide sequence ID" value="NZ_MWPQ01000005.1"/>
</dbReference>
<keyword evidence="2" id="KW-1185">Reference proteome</keyword>
<dbReference type="STRING" id="29421.B2M20_02410"/>
<comment type="caution">
    <text evidence="1">The sequence shown here is derived from an EMBL/GenBank/DDBJ whole genome shotgun (WGS) entry which is preliminary data.</text>
</comment>
<evidence type="ECO:0000313" key="2">
    <source>
        <dbReference type="Proteomes" id="UP000189940"/>
    </source>
</evidence>
<evidence type="ECO:0000313" key="1">
    <source>
        <dbReference type="EMBL" id="OPH84368.1"/>
    </source>
</evidence>
<dbReference type="OrthoDB" id="9906456at2"/>
<sequence>MDDFAIILARGKVIGHKRATFEGKSSFAVQLQRLNSKDAVEMLNIKMPDGVSVEEYATRYPRGSEIEFAIDAVAVESSLYFRFVRDLKADAPAPENRRPRTTDSKPVTA</sequence>
<proteinExistence type="predicted"/>
<reference evidence="1 2" key="1">
    <citation type="submission" date="2017-02" db="EMBL/GenBank/DDBJ databases">
        <title>Genome sequence of the nitrite-oxidizing bacterium Nitrobacter vulgaris strain Ab1.</title>
        <authorList>
            <person name="Mellbye B.L."/>
            <person name="Davis E.W."/>
            <person name="Spieck E."/>
            <person name="Chang J.H."/>
            <person name="Bottomley P.J."/>
            <person name="Sayavedra-Soto L.A."/>
        </authorList>
    </citation>
    <scope>NUCLEOTIDE SEQUENCE [LARGE SCALE GENOMIC DNA]</scope>
    <source>
        <strain evidence="1 2">Ab1</strain>
    </source>
</reference>
<protein>
    <submittedName>
        <fullName evidence="1">Uncharacterized protein</fullName>
    </submittedName>
</protein>
<dbReference type="Proteomes" id="UP000189940">
    <property type="component" value="Unassembled WGS sequence"/>
</dbReference>
<dbReference type="AlphaFoldDB" id="A0A1V4I2B1"/>
<gene>
    <name evidence="1" type="ORF">B2M20_02410</name>
</gene>
<name>A0A1V4I2B1_NITVU</name>
<dbReference type="EMBL" id="MWPQ01000005">
    <property type="protein sequence ID" value="OPH84368.1"/>
    <property type="molecule type" value="Genomic_DNA"/>
</dbReference>